<dbReference type="SUPFAM" id="SSF53098">
    <property type="entry name" value="Ribonuclease H-like"/>
    <property type="match status" value="1"/>
</dbReference>
<evidence type="ECO:0000259" key="1">
    <source>
        <dbReference type="Pfam" id="PF13456"/>
    </source>
</evidence>
<dbReference type="CDD" id="cd06222">
    <property type="entry name" value="RNase_H_like"/>
    <property type="match status" value="1"/>
</dbReference>
<dbReference type="EMBL" id="JARAOO010000004">
    <property type="protein sequence ID" value="KAJ7971875.1"/>
    <property type="molecule type" value="Genomic_DNA"/>
</dbReference>
<dbReference type="AlphaFoldDB" id="A0AAD7VDT7"/>
<feature type="domain" description="RNase H type-1" evidence="1">
    <location>
        <begin position="2"/>
        <end position="75"/>
    </location>
</feature>
<dbReference type="GO" id="GO:0004523">
    <property type="term" value="F:RNA-DNA hybrid ribonuclease activity"/>
    <property type="evidence" value="ECO:0007669"/>
    <property type="project" value="InterPro"/>
</dbReference>
<dbReference type="InterPro" id="IPR036397">
    <property type="entry name" value="RNaseH_sf"/>
</dbReference>
<name>A0AAD7VDT7_QUISA</name>
<keyword evidence="3" id="KW-1185">Reference proteome</keyword>
<dbReference type="GO" id="GO:0003676">
    <property type="term" value="F:nucleic acid binding"/>
    <property type="evidence" value="ECO:0007669"/>
    <property type="project" value="InterPro"/>
</dbReference>
<evidence type="ECO:0000313" key="2">
    <source>
        <dbReference type="EMBL" id="KAJ7971875.1"/>
    </source>
</evidence>
<protein>
    <submittedName>
        <fullName evidence="2">Ribonuclease H</fullName>
    </submittedName>
</protein>
<dbReference type="PANTHER" id="PTHR47723">
    <property type="entry name" value="OS05G0353850 PROTEIN"/>
    <property type="match status" value="1"/>
</dbReference>
<dbReference type="Gene3D" id="3.30.420.10">
    <property type="entry name" value="Ribonuclease H-like superfamily/Ribonuclease H"/>
    <property type="match status" value="1"/>
</dbReference>
<gene>
    <name evidence="2" type="ORF">O6P43_009843</name>
</gene>
<dbReference type="Proteomes" id="UP001163823">
    <property type="component" value="Chromosome 4"/>
</dbReference>
<sequence>MNCDGASWGNLGLSSASCVLRDDNGKWLYGYGRKIGWCNPFWAELWALFLGLKIVWVRRIRKLVVEVNPQAVVEVCC</sequence>
<dbReference type="KEGG" id="qsa:O6P43_009843"/>
<dbReference type="InterPro" id="IPR012337">
    <property type="entry name" value="RNaseH-like_sf"/>
</dbReference>
<reference evidence="2" key="1">
    <citation type="journal article" date="2023" name="Science">
        <title>Elucidation of the pathway for biosynthesis of saponin adjuvants from the soapbark tree.</title>
        <authorList>
            <person name="Reed J."/>
            <person name="Orme A."/>
            <person name="El-Demerdash A."/>
            <person name="Owen C."/>
            <person name="Martin L.B.B."/>
            <person name="Misra R.C."/>
            <person name="Kikuchi S."/>
            <person name="Rejzek M."/>
            <person name="Martin A.C."/>
            <person name="Harkess A."/>
            <person name="Leebens-Mack J."/>
            <person name="Louveau T."/>
            <person name="Stephenson M.J."/>
            <person name="Osbourn A."/>
        </authorList>
    </citation>
    <scope>NUCLEOTIDE SEQUENCE</scope>
    <source>
        <strain evidence="2">S10</strain>
    </source>
</reference>
<organism evidence="2 3">
    <name type="scientific">Quillaja saponaria</name>
    <name type="common">Soap bark tree</name>
    <dbReference type="NCBI Taxonomy" id="32244"/>
    <lineage>
        <taxon>Eukaryota</taxon>
        <taxon>Viridiplantae</taxon>
        <taxon>Streptophyta</taxon>
        <taxon>Embryophyta</taxon>
        <taxon>Tracheophyta</taxon>
        <taxon>Spermatophyta</taxon>
        <taxon>Magnoliopsida</taxon>
        <taxon>eudicotyledons</taxon>
        <taxon>Gunneridae</taxon>
        <taxon>Pentapetalae</taxon>
        <taxon>rosids</taxon>
        <taxon>fabids</taxon>
        <taxon>Fabales</taxon>
        <taxon>Quillajaceae</taxon>
        <taxon>Quillaja</taxon>
    </lineage>
</organism>
<dbReference type="PANTHER" id="PTHR47723:SF19">
    <property type="entry name" value="POLYNUCLEOTIDYL TRANSFERASE, RIBONUCLEASE H-LIKE SUPERFAMILY PROTEIN"/>
    <property type="match status" value="1"/>
</dbReference>
<evidence type="ECO:0000313" key="3">
    <source>
        <dbReference type="Proteomes" id="UP001163823"/>
    </source>
</evidence>
<dbReference type="InterPro" id="IPR002156">
    <property type="entry name" value="RNaseH_domain"/>
</dbReference>
<dbReference type="InterPro" id="IPR044730">
    <property type="entry name" value="RNase_H-like_dom_plant"/>
</dbReference>
<comment type="caution">
    <text evidence="2">The sequence shown here is derived from an EMBL/GenBank/DDBJ whole genome shotgun (WGS) entry which is preliminary data.</text>
</comment>
<proteinExistence type="predicted"/>
<accession>A0AAD7VDT7</accession>
<dbReference type="Pfam" id="PF13456">
    <property type="entry name" value="RVT_3"/>
    <property type="match status" value="1"/>
</dbReference>
<dbReference type="InterPro" id="IPR053151">
    <property type="entry name" value="RNase_H-like"/>
</dbReference>